<accession>A0A381U492</accession>
<feature type="domain" description="Glutamine amidotransferase" evidence="1">
    <location>
        <begin position="55"/>
        <end position="197"/>
    </location>
</feature>
<gene>
    <name evidence="2" type="ORF">METZ01_LOCUS75919</name>
</gene>
<dbReference type="PANTHER" id="PTHR42695:SF5">
    <property type="entry name" value="GLUTAMINE AMIDOTRANSFERASE YLR126C-RELATED"/>
    <property type="match status" value="1"/>
</dbReference>
<dbReference type="InterPro" id="IPR029062">
    <property type="entry name" value="Class_I_gatase-like"/>
</dbReference>
<dbReference type="InterPro" id="IPR017926">
    <property type="entry name" value="GATASE"/>
</dbReference>
<dbReference type="InterPro" id="IPR044992">
    <property type="entry name" value="ChyE-like"/>
</dbReference>
<dbReference type="Gene3D" id="3.40.50.880">
    <property type="match status" value="1"/>
</dbReference>
<sequence>MDSRQKLKILLLQIRDDQDVRVEEHESFANYSNLDTNQIDILNVFDTPSFKVDVVKDYDALFIGGASEANVLQPEKYPFIQDSINLIEYCAQQKIPTFASCFGFQLAVLAFGGTVLDKDKDYELGTVNITLTSSAVSDPVFEGIDNEFFAVSVHRQYSSDVPSCLEVLAYTDQCIHSFKHKEAPLWAFQFHPEVDRETLVKRLTIFSEKYTENKAHLKKVLNSAAETPESNYLVQNFVNNVLLQRNKL</sequence>
<dbReference type="PANTHER" id="PTHR42695">
    <property type="entry name" value="GLUTAMINE AMIDOTRANSFERASE YLR126C-RELATED"/>
    <property type="match status" value="1"/>
</dbReference>
<dbReference type="EMBL" id="UINC01005710">
    <property type="protein sequence ID" value="SVA23065.1"/>
    <property type="molecule type" value="Genomic_DNA"/>
</dbReference>
<organism evidence="2">
    <name type="scientific">marine metagenome</name>
    <dbReference type="NCBI Taxonomy" id="408172"/>
    <lineage>
        <taxon>unclassified sequences</taxon>
        <taxon>metagenomes</taxon>
        <taxon>ecological metagenomes</taxon>
    </lineage>
</organism>
<evidence type="ECO:0000259" key="1">
    <source>
        <dbReference type="Pfam" id="PF00117"/>
    </source>
</evidence>
<reference evidence="2" key="1">
    <citation type="submission" date="2018-05" db="EMBL/GenBank/DDBJ databases">
        <authorList>
            <person name="Lanie J.A."/>
            <person name="Ng W.-L."/>
            <person name="Kazmierczak K.M."/>
            <person name="Andrzejewski T.M."/>
            <person name="Davidsen T.M."/>
            <person name="Wayne K.J."/>
            <person name="Tettelin H."/>
            <person name="Glass J.I."/>
            <person name="Rusch D."/>
            <person name="Podicherti R."/>
            <person name="Tsui H.-C.T."/>
            <person name="Winkler M.E."/>
        </authorList>
    </citation>
    <scope>NUCLEOTIDE SEQUENCE</scope>
</reference>
<proteinExistence type="predicted"/>
<protein>
    <recommendedName>
        <fullName evidence="1">Glutamine amidotransferase domain-containing protein</fullName>
    </recommendedName>
</protein>
<dbReference type="AlphaFoldDB" id="A0A381U492"/>
<dbReference type="SUPFAM" id="SSF52317">
    <property type="entry name" value="Class I glutamine amidotransferase-like"/>
    <property type="match status" value="1"/>
</dbReference>
<dbReference type="PROSITE" id="PS51273">
    <property type="entry name" value="GATASE_TYPE_1"/>
    <property type="match status" value="1"/>
</dbReference>
<name>A0A381U492_9ZZZZ</name>
<evidence type="ECO:0000313" key="2">
    <source>
        <dbReference type="EMBL" id="SVA23065.1"/>
    </source>
</evidence>
<dbReference type="Pfam" id="PF00117">
    <property type="entry name" value="GATase"/>
    <property type="match status" value="1"/>
</dbReference>
<dbReference type="GO" id="GO:0005829">
    <property type="term" value="C:cytosol"/>
    <property type="evidence" value="ECO:0007669"/>
    <property type="project" value="TreeGrafter"/>
</dbReference>